<evidence type="ECO:0000256" key="1">
    <source>
        <dbReference type="ARBA" id="ARBA00034772"/>
    </source>
</evidence>
<dbReference type="EMBL" id="CP012808">
    <property type="protein sequence ID" value="ALH95337.1"/>
    <property type="molecule type" value="Genomic_DNA"/>
</dbReference>
<proteinExistence type="inferred from homology"/>
<dbReference type="RefSeq" id="WP_054581229.1">
    <property type="nucleotide sequence ID" value="NZ_CP012808.1"/>
</dbReference>
<protein>
    <recommendedName>
        <fullName evidence="2">3-carboxy-cis,cis-muconate cycloisomerase</fullName>
        <ecNumber evidence="2">5.5.1.2</ecNumber>
    </recommendedName>
</protein>
<dbReference type="Gene3D" id="1.20.200.10">
    <property type="entry name" value="Fumarase/aspartase (Central domain)"/>
    <property type="match status" value="1"/>
</dbReference>
<feature type="domain" description="Adenylosuccinate lyase C-terminal" evidence="3">
    <location>
        <begin position="364"/>
        <end position="443"/>
    </location>
</feature>
<dbReference type="GO" id="GO:0019619">
    <property type="term" value="P:3,4-dihydroxybenzoate catabolic process"/>
    <property type="evidence" value="ECO:0007669"/>
    <property type="project" value="InterPro"/>
</dbReference>
<dbReference type="Gene3D" id="1.10.40.30">
    <property type="entry name" value="Fumarase/aspartase (C-terminal domain)"/>
    <property type="match status" value="1"/>
</dbReference>
<dbReference type="InterPro" id="IPR008948">
    <property type="entry name" value="L-Aspartase-like"/>
</dbReference>
<dbReference type="PANTHER" id="PTHR43172:SF2">
    <property type="entry name" value="ADENYLOSUCCINATE LYASE C-TERMINAL DOMAIN-CONTAINING PROTEIN"/>
    <property type="match status" value="1"/>
</dbReference>
<dbReference type="NCBIfam" id="NF006554">
    <property type="entry name" value="PRK09053.1"/>
    <property type="match status" value="1"/>
</dbReference>
<comment type="similarity">
    <text evidence="1">Belongs to the class-II fumarase/aspartase family.</text>
</comment>
<dbReference type="InterPro" id="IPR019468">
    <property type="entry name" value="AdenyloSucc_lyase_C"/>
</dbReference>
<dbReference type="Pfam" id="PF00206">
    <property type="entry name" value="Lyase_1"/>
    <property type="match status" value="1"/>
</dbReference>
<dbReference type="STRING" id="1324350.AOY20_07200"/>
<evidence type="ECO:0000313" key="5">
    <source>
        <dbReference type="Proteomes" id="UP000064939"/>
    </source>
</evidence>
<sequence length="454" mass="50326">MQLYASLFYQAEVTEIFSDEGMVRYMLQAEAALARAQANVGIIPDAAALFITQISQQPIKNIIDFSILGHAASMSGNIAIPLVKQFTAVVKQHDEDASRYVHWGATSQDIIDTACILQCRDALNIIEKQLFQAIHATKLLTEQYRHQVMIGRTWLQQGLPLTFGHKTARWLSSLQRDLQRLQTIKESALTVQLGGAVGTLASLLDQGSLVVEAFAKELNLNVPDCTWHGERDRIVDIAHVLAVLTGNLGKIARDWSLMMQTEIAEVFEPSGAERGGSSTMPHKRNPVAAASILAAANRVPALMSSIYQSLVQEHERSLGAWHAEWLALPEIFQLSSGSLARAIEVFEGLEVNTENMYRNLECTHGLIMAEALMMALAPKLGRLNAHHIVEEACKKAVAEQCHLIDIVKNNTEITALFSVEQLHKIFNPQHYLGNTQQQIDAVLKDVQRKVQSCR</sequence>
<keyword evidence="5" id="KW-1185">Reference proteome</keyword>
<dbReference type="AlphaFoldDB" id="A0A0N9W1A1"/>
<dbReference type="PROSITE" id="PS00163">
    <property type="entry name" value="FUMARATE_LYASES"/>
    <property type="match status" value="1"/>
</dbReference>
<dbReference type="Proteomes" id="UP000064939">
    <property type="component" value="Chromosome"/>
</dbReference>
<dbReference type="Gene3D" id="1.10.275.10">
    <property type="entry name" value="Fumarase/aspartase (N-terminal domain)"/>
    <property type="match status" value="1"/>
</dbReference>
<dbReference type="InterPro" id="IPR000362">
    <property type="entry name" value="Fumarate_lyase_fam"/>
</dbReference>
<dbReference type="EC" id="5.5.1.2" evidence="2"/>
<evidence type="ECO:0000259" key="3">
    <source>
        <dbReference type="SMART" id="SM00998"/>
    </source>
</evidence>
<evidence type="ECO:0000256" key="2">
    <source>
        <dbReference type="NCBIfam" id="TIGR02426"/>
    </source>
</evidence>
<evidence type="ECO:0000313" key="4">
    <source>
        <dbReference type="EMBL" id="ALH95337.1"/>
    </source>
</evidence>
<dbReference type="SUPFAM" id="SSF48557">
    <property type="entry name" value="L-aspartase-like"/>
    <property type="match status" value="1"/>
</dbReference>
<dbReference type="InterPro" id="IPR020557">
    <property type="entry name" value="Fumarate_lyase_CS"/>
</dbReference>
<dbReference type="KEGG" id="aei:AOY20_07200"/>
<dbReference type="InterPro" id="IPR022761">
    <property type="entry name" value="Fumarate_lyase_N"/>
</dbReference>
<dbReference type="PRINTS" id="PR00145">
    <property type="entry name" value="ARGSUCLYASE"/>
</dbReference>
<keyword evidence="4" id="KW-0413">Isomerase</keyword>
<dbReference type="SMART" id="SM00998">
    <property type="entry name" value="ADSL_C"/>
    <property type="match status" value="1"/>
</dbReference>
<dbReference type="InterPro" id="IPR012789">
    <property type="entry name" value="Protocat_PcaB-like"/>
</dbReference>
<dbReference type="NCBIfam" id="TIGR02426">
    <property type="entry name" value="protocat_pcaB"/>
    <property type="match status" value="1"/>
</dbReference>
<dbReference type="Pfam" id="PF10397">
    <property type="entry name" value="ADSL_C"/>
    <property type="match status" value="1"/>
</dbReference>
<dbReference type="InterPro" id="IPR024083">
    <property type="entry name" value="Fumarase/histidase_N"/>
</dbReference>
<accession>A0A0N9W1A1</accession>
<reference evidence="4 5" key="1">
    <citation type="journal article" date="2015" name="Int. J. Syst. Evol. Microbiol.">
        <title>Acinetobacter equi sp. nov. isolated from horse faeces.</title>
        <authorList>
            <person name="Poppel M.T."/>
            <person name="Skiebe E."/>
            <person name="Laue M."/>
            <person name="Bergmann H."/>
            <person name="Ebersberger I."/>
            <person name="Garn T."/>
            <person name="Fruth A."/>
            <person name="Baumgardt S."/>
            <person name="Busse H.J."/>
            <person name="Wilharm G."/>
        </authorList>
    </citation>
    <scope>NUCLEOTIDE SEQUENCE [LARGE SCALE GENOMIC DNA]</scope>
    <source>
        <strain evidence="4 5">114</strain>
    </source>
</reference>
<dbReference type="PRINTS" id="PR00149">
    <property type="entry name" value="FUMRATELYASE"/>
</dbReference>
<dbReference type="GO" id="GO:0047472">
    <property type="term" value="F:3-carboxy-cis,cis-muconate cycloisomerase activity"/>
    <property type="evidence" value="ECO:0007669"/>
    <property type="project" value="UniProtKB-UniRule"/>
</dbReference>
<organism evidence="4 5">
    <name type="scientific">Acinetobacter equi</name>
    <dbReference type="NCBI Taxonomy" id="1324350"/>
    <lineage>
        <taxon>Bacteria</taxon>
        <taxon>Pseudomonadati</taxon>
        <taxon>Pseudomonadota</taxon>
        <taxon>Gammaproteobacteria</taxon>
        <taxon>Moraxellales</taxon>
        <taxon>Moraxellaceae</taxon>
        <taxon>Acinetobacter</taxon>
    </lineage>
</organism>
<name>A0A0N9W1A1_9GAMM</name>
<dbReference type="PANTHER" id="PTHR43172">
    <property type="entry name" value="ADENYLOSUCCINATE LYASE"/>
    <property type="match status" value="1"/>
</dbReference>
<dbReference type="OrthoDB" id="9768878at2"/>
<dbReference type="GO" id="GO:0016829">
    <property type="term" value="F:lyase activity"/>
    <property type="evidence" value="ECO:0007669"/>
    <property type="project" value="UniProtKB-ARBA"/>
</dbReference>
<dbReference type="CDD" id="cd01597">
    <property type="entry name" value="pCLME"/>
    <property type="match status" value="1"/>
</dbReference>
<gene>
    <name evidence="4" type="ORF">AOY20_07200</name>
</gene>